<protein>
    <recommendedName>
        <fullName evidence="1">ZSWIM3 N-terminal domain-containing protein</fullName>
    </recommendedName>
</protein>
<proteinExistence type="predicted"/>
<reference evidence="2 3" key="1">
    <citation type="journal article" date="2013" name="Nat. Genet.">
        <title>The genome of the hydatid tapeworm Echinococcus granulosus.</title>
        <authorList>
            <person name="Zheng H."/>
            <person name="Zhang W."/>
            <person name="Zhang L."/>
            <person name="Zhang Z."/>
            <person name="Li J."/>
            <person name="Lu G."/>
            <person name="Zhu Y."/>
            <person name="Wang Y."/>
            <person name="Huang Y."/>
            <person name="Liu J."/>
            <person name="Kang H."/>
            <person name="Chen J."/>
            <person name="Wang L."/>
            <person name="Chen A."/>
            <person name="Yu S."/>
            <person name="Gao Z."/>
            <person name="Jin L."/>
            <person name="Gu W."/>
            <person name="Wang Z."/>
            <person name="Zhao L."/>
            <person name="Shi B."/>
            <person name="Wen H."/>
            <person name="Lin R."/>
            <person name="Jones M.K."/>
            <person name="Brejova B."/>
            <person name="Vinar T."/>
            <person name="Zhao G."/>
            <person name="McManus D.P."/>
            <person name="Chen Z."/>
            <person name="Zhou Y."/>
            <person name="Wang S."/>
        </authorList>
    </citation>
    <scope>NUCLEOTIDE SEQUENCE [LARGE SCALE GENOMIC DNA]</scope>
</reference>
<accession>W6UL86</accession>
<dbReference type="AlphaFoldDB" id="W6UL86"/>
<dbReference type="KEGG" id="egl:EGR_03379"/>
<dbReference type="OMA" id="HETWGSE"/>
<gene>
    <name evidence="2" type="ORF">EGR_03379</name>
</gene>
<dbReference type="GeneID" id="36339094"/>
<evidence type="ECO:0000313" key="3">
    <source>
        <dbReference type="Proteomes" id="UP000019149"/>
    </source>
</evidence>
<evidence type="ECO:0000313" key="2">
    <source>
        <dbReference type="EMBL" id="EUB61833.1"/>
    </source>
</evidence>
<keyword evidence="3" id="KW-1185">Reference proteome</keyword>
<dbReference type="CTD" id="36339094"/>
<name>W6UL86_ECHGR</name>
<dbReference type="InterPro" id="IPR048325">
    <property type="entry name" value="ZSWIM3_N"/>
</dbReference>
<dbReference type="RefSeq" id="XP_024353029.1">
    <property type="nucleotide sequence ID" value="XM_024492628.1"/>
</dbReference>
<dbReference type="Pfam" id="PF21599">
    <property type="entry name" value="ZSWIM3_N"/>
    <property type="match status" value="1"/>
</dbReference>
<feature type="domain" description="ZSWIM3 N-terminal" evidence="1">
    <location>
        <begin position="16"/>
        <end position="111"/>
    </location>
</feature>
<evidence type="ECO:0000259" key="1">
    <source>
        <dbReference type="Pfam" id="PF21599"/>
    </source>
</evidence>
<sequence length="294" mass="33007">MDVTEKFNISIANFPFQSFDDFVEKLQLFQQESGFMFRKRDAIKLPPMSPDFQRLVYKRVYYVCIHYGSYKSTAVDPLKHRTIRCDCPAAFYLLMKDSVLTVKKFKMIHNHPPEPAVVKRRRLVKRPRMADMQSADRLKELAPCSPSLNVIPVRRKRLGPVLERLESLLLVRAQHETWGSESEVGKAVSLPHPPSHPRTHARTRFDEAANVLRTLKVTISLQPIGLALGSLTDGRVPPAHACPSLASVLALSSPLGLEHTSGQSSASKPTTYLVSPFGICKEQCGRSAHYGFSN</sequence>
<dbReference type="Proteomes" id="UP000019149">
    <property type="component" value="Unassembled WGS sequence"/>
</dbReference>
<comment type="caution">
    <text evidence="2">The sequence shown here is derived from an EMBL/GenBank/DDBJ whole genome shotgun (WGS) entry which is preliminary data.</text>
</comment>
<dbReference type="OrthoDB" id="167578at2759"/>
<dbReference type="EMBL" id="APAU02000017">
    <property type="protein sequence ID" value="EUB61833.1"/>
    <property type="molecule type" value="Genomic_DNA"/>
</dbReference>
<organism evidence="2 3">
    <name type="scientific">Echinococcus granulosus</name>
    <name type="common">Hydatid tapeworm</name>
    <dbReference type="NCBI Taxonomy" id="6210"/>
    <lineage>
        <taxon>Eukaryota</taxon>
        <taxon>Metazoa</taxon>
        <taxon>Spiralia</taxon>
        <taxon>Lophotrochozoa</taxon>
        <taxon>Platyhelminthes</taxon>
        <taxon>Cestoda</taxon>
        <taxon>Eucestoda</taxon>
        <taxon>Cyclophyllidea</taxon>
        <taxon>Taeniidae</taxon>
        <taxon>Echinococcus</taxon>
        <taxon>Echinococcus granulosus group</taxon>
    </lineage>
</organism>